<evidence type="ECO:0000256" key="1">
    <source>
        <dbReference type="SAM" id="SignalP"/>
    </source>
</evidence>
<reference evidence="2" key="1">
    <citation type="journal article" date="2023" name="G3 (Bethesda)">
        <title>A reference genome for the long-term kleptoplast-retaining sea slug Elysia crispata morphotype clarki.</title>
        <authorList>
            <person name="Eastman K.E."/>
            <person name="Pendleton A.L."/>
            <person name="Shaikh M.A."/>
            <person name="Suttiyut T."/>
            <person name="Ogas R."/>
            <person name="Tomko P."/>
            <person name="Gavelis G."/>
            <person name="Widhalm J.R."/>
            <person name="Wisecaver J.H."/>
        </authorList>
    </citation>
    <scope>NUCLEOTIDE SEQUENCE</scope>
    <source>
        <strain evidence="2">ECLA1</strain>
    </source>
</reference>
<name>A0AAE0ZMI3_9GAST</name>
<feature type="signal peptide" evidence="1">
    <location>
        <begin position="1"/>
        <end position="25"/>
    </location>
</feature>
<organism evidence="2 3">
    <name type="scientific">Elysia crispata</name>
    <name type="common">lettuce slug</name>
    <dbReference type="NCBI Taxonomy" id="231223"/>
    <lineage>
        <taxon>Eukaryota</taxon>
        <taxon>Metazoa</taxon>
        <taxon>Spiralia</taxon>
        <taxon>Lophotrochozoa</taxon>
        <taxon>Mollusca</taxon>
        <taxon>Gastropoda</taxon>
        <taxon>Heterobranchia</taxon>
        <taxon>Euthyneura</taxon>
        <taxon>Panpulmonata</taxon>
        <taxon>Sacoglossa</taxon>
        <taxon>Placobranchoidea</taxon>
        <taxon>Plakobranchidae</taxon>
        <taxon>Elysia</taxon>
    </lineage>
</organism>
<proteinExistence type="predicted"/>
<dbReference type="EMBL" id="JAWDGP010003761">
    <property type="protein sequence ID" value="KAK3771237.1"/>
    <property type="molecule type" value="Genomic_DNA"/>
</dbReference>
<sequence length="116" mass="13084">MSGRSRPLIGLLCLAELWLSRPGLKLRIPSQAEFWLSRPGLKLRISSQAEFWLSRPRLKLRIPSQAEFWLSRPGLKLRIPSQAEGGSAETQPVFRKSKPATEAVAIRAFMVDDQAM</sequence>
<keyword evidence="3" id="KW-1185">Reference proteome</keyword>
<feature type="chain" id="PRO_5041922919" evidence="1">
    <location>
        <begin position="26"/>
        <end position="116"/>
    </location>
</feature>
<gene>
    <name evidence="2" type="ORF">RRG08_065054</name>
</gene>
<dbReference type="AlphaFoldDB" id="A0AAE0ZMI3"/>
<comment type="caution">
    <text evidence="2">The sequence shown here is derived from an EMBL/GenBank/DDBJ whole genome shotgun (WGS) entry which is preliminary data.</text>
</comment>
<evidence type="ECO:0000313" key="3">
    <source>
        <dbReference type="Proteomes" id="UP001283361"/>
    </source>
</evidence>
<protein>
    <submittedName>
        <fullName evidence="2">Uncharacterized protein</fullName>
    </submittedName>
</protein>
<keyword evidence="1" id="KW-0732">Signal</keyword>
<dbReference type="Proteomes" id="UP001283361">
    <property type="component" value="Unassembled WGS sequence"/>
</dbReference>
<accession>A0AAE0ZMI3</accession>
<evidence type="ECO:0000313" key="2">
    <source>
        <dbReference type="EMBL" id="KAK3771237.1"/>
    </source>
</evidence>